<keyword evidence="2" id="KW-0813">Transport</keyword>
<comment type="subcellular location">
    <subcellularLocation>
        <location evidence="1">Endomembrane system</location>
        <topology evidence="1">Multi-pass membrane protein</topology>
    </subcellularLocation>
</comment>
<dbReference type="SUPFAM" id="SSF103473">
    <property type="entry name" value="MFS general substrate transporter"/>
    <property type="match status" value="1"/>
</dbReference>
<dbReference type="GO" id="GO:0022857">
    <property type="term" value="F:transmembrane transporter activity"/>
    <property type="evidence" value="ECO:0007669"/>
    <property type="project" value="InterPro"/>
</dbReference>
<feature type="transmembrane region" description="Helical" evidence="6">
    <location>
        <begin position="112"/>
        <end position="131"/>
    </location>
</feature>
<dbReference type="Pfam" id="PF11700">
    <property type="entry name" value="ATG22"/>
    <property type="match status" value="1"/>
</dbReference>
<name>A0A916X828_9HYPH</name>
<sequence>MSDGTSVYAGNGRMRAWWLAPPKDGEAATEGGAAASRLGQLSWALFEGGRDPYVILITIYLFGPYFSNVLVGDPVRGQALWSTINGLAGLFVAVTAPVLGAIADQGGARKPWLGVFTAVMVIAGAMLWLAAPGGQGLSLAAVSALVIVLGIMVSYTETFHNAMLPSVAGPKQLAGLSGLALAFGNFSAILLLLFILIAFTLPGQVAWSFIPSTPWLGISQAAHEPERLSGPIAAIWLVLLALPLFLFVPDRVRSGLAARDAVVRGLGGLKRTLMSLRSYRNVALYLLARMIYTDGKTATLVLSGLYAAGVFSWGPLTMLAFGIILSCFGTFGGVFGGWLDNALGSKRAILVSIGGTALGLLLTMSMTPTTILFFIPYDPASPPVHDLPFFRSWPELIYLGLTIIVAVFITAAYANSRTMLARIAPLGRMTEFFGLYALSGTATAFVGPFVVAGLTTAFHSQRAGMTGILVLLLAGFALMLGVREERAVAVD</sequence>
<dbReference type="InterPro" id="IPR024671">
    <property type="entry name" value="Atg22-like"/>
</dbReference>
<feature type="transmembrane region" description="Helical" evidence="6">
    <location>
        <begin position="53"/>
        <end position="72"/>
    </location>
</feature>
<feature type="transmembrane region" description="Helical" evidence="6">
    <location>
        <begin position="228"/>
        <end position="248"/>
    </location>
</feature>
<dbReference type="EMBL" id="BMGG01000001">
    <property type="protein sequence ID" value="GGC48897.1"/>
    <property type="molecule type" value="Genomic_DNA"/>
</dbReference>
<keyword evidence="5 6" id="KW-0472">Membrane</keyword>
<dbReference type="Proteomes" id="UP000637002">
    <property type="component" value="Unassembled WGS sequence"/>
</dbReference>
<evidence type="ECO:0000313" key="9">
    <source>
        <dbReference type="Proteomes" id="UP000637002"/>
    </source>
</evidence>
<feature type="transmembrane region" description="Helical" evidence="6">
    <location>
        <begin position="282"/>
        <end position="307"/>
    </location>
</feature>
<feature type="domain" description="Major facilitator superfamily (MFS) profile" evidence="7">
    <location>
        <begin position="37"/>
        <end position="486"/>
    </location>
</feature>
<feature type="transmembrane region" description="Helical" evidence="6">
    <location>
        <begin position="464"/>
        <end position="482"/>
    </location>
</feature>
<evidence type="ECO:0000256" key="5">
    <source>
        <dbReference type="ARBA" id="ARBA00023136"/>
    </source>
</evidence>
<feature type="transmembrane region" description="Helical" evidence="6">
    <location>
        <begin position="435"/>
        <end position="458"/>
    </location>
</feature>
<feature type="transmembrane region" description="Helical" evidence="6">
    <location>
        <begin position="396"/>
        <end position="414"/>
    </location>
</feature>
<dbReference type="RefSeq" id="WP_188607531.1">
    <property type="nucleotide sequence ID" value="NZ_BMGG01000001.1"/>
</dbReference>
<comment type="caution">
    <text evidence="8">The sequence shown here is derived from an EMBL/GenBank/DDBJ whole genome shotgun (WGS) entry which is preliminary data.</text>
</comment>
<feature type="transmembrane region" description="Helical" evidence="6">
    <location>
        <begin position="78"/>
        <end position="100"/>
    </location>
</feature>
<dbReference type="InterPro" id="IPR020846">
    <property type="entry name" value="MFS_dom"/>
</dbReference>
<dbReference type="PROSITE" id="PS50850">
    <property type="entry name" value="MFS"/>
    <property type="match status" value="1"/>
</dbReference>
<accession>A0A916X828</accession>
<organism evidence="8 9">
    <name type="scientific">Chelatococcus reniformis</name>
    <dbReference type="NCBI Taxonomy" id="1494448"/>
    <lineage>
        <taxon>Bacteria</taxon>
        <taxon>Pseudomonadati</taxon>
        <taxon>Pseudomonadota</taxon>
        <taxon>Alphaproteobacteria</taxon>
        <taxon>Hyphomicrobiales</taxon>
        <taxon>Chelatococcaceae</taxon>
        <taxon>Chelatococcus</taxon>
    </lineage>
</organism>
<evidence type="ECO:0000256" key="6">
    <source>
        <dbReference type="SAM" id="Phobius"/>
    </source>
</evidence>
<reference evidence="8" key="2">
    <citation type="submission" date="2020-09" db="EMBL/GenBank/DDBJ databases">
        <authorList>
            <person name="Sun Q."/>
            <person name="Zhou Y."/>
        </authorList>
    </citation>
    <scope>NUCLEOTIDE SEQUENCE</scope>
    <source>
        <strain evidence="8">CGMCC 1.12919</strain>
    </source>
</reference>
<dbReference type="PANTHER" id="PTHR23519:SF1">
    <property type="entry name" value="AUTOPHAGY-RELATED PROTEIN 22"/>
    <property type="match status" value="1"/>
</dbReference>
<gene>
    <name evidence="8" type="ORF">GCM10010994_05100</name>
</gene>
<evidence type="ECO:0000259" key="7">
    <source>
        <dbReference type="PROSITE" id="PS50850"/>
    </source>
</evidence>
<reference evidence="8" key="1">
    <citation type="journal article" date="2014" name="Int. J. Syst. Evol. Microbiol.">
        <title>Complete genome sequence of Corynebacterium casei LMG S-19264T (=DSM 44701T), isolated from a smear-ripened cheese.</title>
        <authorList>
            <consortium name="US DOE Joint Genome Institute (JGI-PGF)"/>
            <person name="Walter F."/>
            <person name="Albersmeier A."/>
            <person name="Kalinowski J."/>
            <person name="Ruckert C."/>
        </authorList>
    </citation>
    <scope>NUCLEOTIDE SEQUENCE</scope>
    <source>
        <strain evidence="8">CGMCC 1.12919</strain>
    </source>
</reference>
<feature type="transmembrane region" description="Helical" evidence="6">
    <location>
        <begin position="176"/>
        <end position="199"/>
    </location>
</feature>
<feature type="transmembrane region" description="Helical" evidence="6">
    <location>
        <begin position="348"/>
        <end position="376"/>
    </location>
</feature>
<protein>
    <submittedName>
        <fullName evidence="8">MFS transporter</fullName>
    </submittedName>
</protein>
<evidence type="ECO:0000313" key="8">
    <source>
        <dbReference type="EMBL" id="GGC48897.1"/>
    </source>
</evidence>
<evidence type="ECO:0000256" key="1">
    <source>
        <dbReference type="ARBA" id="ARBA00004127"/>
    </source>
</evidence>
<dbReference type="GO" id="GO:0012505">
    <property type="term" value="C:endomembrane system"/>
    <property type="evidence" value="ECO:0007669"/>
    <property type="project" value="UniProtKB-SubCell"/>
</dbReference>
<keyword evidence="3 6" id="KW-0812">Transmembrane</keyword>
<dbReference type="Gene3D" id="1.20.1250.20">
    <property type="entry name" value="MFS general substrate transporter like domains"/>
    <property type="match status" value="1"/>
</dbReference>
<dbReference type="InterPro" id="IPR050495">
    <property type="entry name" value="ATG22/LtaA_families"/>
</dbReference>
<evidence type="ECO:0000256" key="4">
    <source>
        <dbReference type="ARBA" id="ARBA00022989"/>
    </source>
</evidence>
<keyword evidence="9" id="KW-1185">Reference proteome</keyword>
<feature type="transmembrane region" description="Helical" evidence="6">
    <location>
        <begin position="137"/>
        <end position="155"/>
    </location>
</feature>
<evidence type="ECO:0000256" key="2">
    <source>
        <dbReference type="ARBA" id="ARBA00022448"/>
    </source>
</evidence>
<feature type="transmembrane region" description="Helical" evidence="6">
    <location>
        <begin position="313"/>
        <end position="336"/>
    </location>
</feature>
<dbReference type="AlphaFoldDB" id="A0A916X828"/>
<keyword evidence="4 6" id="KW-1133">Transmembrane helix</keyword>
<proteinExistence type="predicted"/>
<dbReference type="PANTHER" id="PTHR23519">
    <property type="entry name" value="AUTOPHAGY-RELATED PROTEIN 22"/>
    <property type="match status" value="1"/>
</dbReference>
<evidence type="ECO:0000256" key="3">
    <source>
        <dbReference type="ARBA" id="ARBA00022692"/>
    </source>
</evidence>
<dbReference type="InterPro" id="IPR036259">
    <property type="entry name" value="MFS_trans_sf"/>
</dbReference>